<comment type="function">
    <text evidence="2 7">Catalyzes the reversible isomerization between hydroxypyruvate and 2-hydroxy-3-oxopropanoate (also termed tartronate semialdehyde).</text>
</comment>
<dbReference type="Gene3D" id="3.20.20.150">
    <property type="entry name" value="Divalent-metal-dependent TIM barrel enzymes"/>
    <property type="match status" value="1"/>
</dbReference>
<keyword evidence="11" id="KW-1185">Reference proteome</keyword>
<feature type="active site" description="Proton donor/acceptor" evidence="8">
    <location>
        <position position="247"/>
    </location>
</feature>
<evidence type="ECO:0000256" key="2">
    <source>
        <dbReference type="ARBA" id="ARBA00002968"/>
    </source>
</evidence>
<dbReference type="AlphaFoldDB" id="A0A9X6NFK2"/>
<dbReference type="InterPro" id="IPR013022">
    <property type="entry name" value="Xyl_isomerase-like_TIM-brl"/>
</dbReference>
<evidence type="ECO:0000256" key="5">
    <source>
        <dbReference type="ARBA" id="ARBA00017985"/>
    </source>
</evidence>
<dbReference type="PANTHER" id="PTHR43489">
    <property type="entry name" value="ISOMERASE"/>
    <property type="match status" value="1"/>
</dbReference>
<feature type="active site" description="Proton donor/acceptor" evidence="8">
    <location>
        <position position="147"/>
    </location>
</feature>
<evidence type="ECO:0000256" key="3">
    <source>
        <dbReference type="ARBA" id="ARBA00005962"/>
    </source>
</evidence>
<dbReference type="InterPro" id="IPR026040">
    <property type="entry name" value="HyI-like"/>
</dbReference>
<dbReference type="EMBL" id="MTYJ01000299">
    <property type="protein sequence ID" value="OWA53042.1"/>
    <property type="molecule type" value="Genomic_DNA"/>
</dbReference>
<gene>
    <name evidence="10" type="ORF">BV898_17478</name>
</gene>
<evidence type="ECO:0000256" key="6">
    <source>
        <dbReference type="ARBA" id="ARBA00023235"/>
    </source>
</evidence>
<comment type="similarity">
    <text evidence="3 7">Belongs to the hyi family.</text>
</comment>
<feature type="domain" description="Xylose isomerase-like TIM barrel" evidence="9">
    <location>
        <begin position="27"/>
        <end position="252"/>
    </location>
</feature>
<dbReference type="PIRSF" id="PIRSF006241">
    <property type="entry name" value="HyI"/>
    <property type="match status" value="1"/>
</dbReference>
<dbReference type="SUPFAM" id="SSF51658">
    <property type="entry name" value="Xylose isomerase-like"/>
    <property type="match status" value="1"/>
</dbReference>
<dbReference type="GO" id="GO:0008903">
    <property type="term" value="F:hydroxypyruvate isomerase activity"/>
    <property type="evidence" value="ECO:0007669"/>
    <property type="project" value="UniProtKB-EC"/>
</dbReference>
<dbReference type="PANTHER" id="PTHR43489:SF6">
    <property type="entry name" value="HYDROXYPYRUVATE ISOMERASE-RELATED"/>
    <property type="match status" value="1"/>
</dbReference>
<name>A0A9X6NFK2_HYPEX</name>
<evidence type="ECO:0000256" key="1">
    <source>
        <dbReference type="ARBA" id="ARBA00000476"/>
    </source>
</evidence>
<keyword evidence="6 7" id="KW-0413">Isomerase</keyword>
<evidence type="ECO:0000313" key="10">
    <source>
        <dbReference type="EMBL" id="OWA53042.1"/>
    </source>
</evidence>
<dbReference type="EC" id="5.3.1.22" evidence="4 7"/>
<comment type="caution">
    <text evidence="10">The sequence shown here is derived from an EMBL/GenBank/DDBJ whole genome shotgun (WGS) entry which is preliminary data.</text>
</comment>
<proteinExistence type="inferred from homology"/>
<organism evidence="10 11">
    <name type="scientific">Hypsibius exemplaris</name>
    <name type="common">Freshwater tardigrade</name>
    <dbReference type="NCBI Taxonomy" id="2072580"/>
    <lineage>
        <taxon>Eukaryota</taxon>
        <taxon>Metazoa</taxon>
        <taxon>Ecdysozoa</taxon>
        <taxon>Tardigrada</taxon>
        <taxon>Eutardigrada</taxon>
        <taxon>Parachela</taxon>
        <taxon>Hypsibioidea</taxon>
        <taxon>Hypsibiidae</taxon>
        <taxon>Hypsibius</taxon>
    </lineage>
</organism>
<evidence type="ECO:0000256" key="8">
    <source>
        <dbReference type="PIRSR" id="PIRSR006241-50"/>
    </source>
</evidence>
<reference evidence="11" key="1">
    <citation type="submission" date="2017-01" db="EMBL/GenBank/DDBJ databases">
        <title>Comparative genomics of anhydrobiosis in the tardigrade Hypsibius dujardini.</title>
        <authorList>
            <person name="Yoshida Y."/>
            <person name="Koutsovoulos G."/>
            <person name="Laetsch D."/>
            <person name="Stevens L."/>
            <person name="Kumar S."/>
            <person name="Horikawa D."/>
            <person name="Ishino K."/>
            <person name="Komine S."/>
            <person name="Tomita M."/>
            <person name="Blaxter M."/>
            <person name="Arakawa K."/>
        </authorList>
    </citation>
    <scope>NUCLEOTIDE SEQUENCE [LARGE SCALE GENOMIC DNA]</scope>
    <source>
        <strain evidence="11">Z151</strain>
    </source>
</reference>
<dbReference type="GO" id="GO:0046487">
    <property type="term" value="P:glyoxylate metabolic process"/>
    <property type="evidence" value="ECO:0007669"/>
    <property type="project" value="TreeGrafter"/>
</dbReference>
<dbReference type="OrthoDB" id="4214675at2759"/>
<dbReference type="Proteomes" id="UP000192578">
    <property type="component" value="Unassembled WGS sequence"/>
</dbReference>
<evidence type="ECO:0000259" key="9">
    <source>
        <dbReference type="Pfam" id="PF01261"/>
    </source>
</evidence>
<comment type="catalytic activity">
    <reaction evidence="1 7">
        <text>3-hydroxypyruvate = 2-hydroxy-3-oxopropanoate</text>
        <dbReference type="Rhea" id="RHEA:11952"/>
        <dbReference type="ChEBI" id="CHEBI:17180"/>
        <dbReference type="ChEBI" id="CHEBI:57978"/>
        <dbReference type="EC" id="5.3.1.22"/>
    </reaction>
</comment>
<evidence type="ECO:0000256" key="4">
    <source>
        <dbReference type="ARBA" id="ARBA00012570"/>
    </source>
</evidence>
<dbReference type="InterPro" id="IPR036237">
    <property type="entry name" value="Xyl_isomerase-like_sf"/>
</dbReference>
<dbReference type="InterPro" id="IPR050417">
    <property type="entry name" value="Sugar_Epim/Isomerase"/>
</dbReference>
<accession>A0A9X6NFK2</accession>
<dbReference type="Pfam" id="PF01261">
    <property type="entry name" value="AP_endonuc_2"/>
    <property type="match status" value="1"/>
</dbReference>
<evidence type="ECO:0000313" key="11">
    <source>
        <dbReference type="Proteomes" id="UP000192578"/>
    </source>
</evidence>
<evidence type="ECO:0000256" key="7">
    <source>
        <dbReference type="PIRNR" id="PIRNR006241"/>
    </source>
</evidence>
<sequence length="275" mass="30520">MTDLQFAANVSDGFMFNEAGDLLQRYRAARNFGFENVECANPYGTPVEQIAEVLEETGMKQVLINAFAGPNKGDLGQAILPISDEEFEIGMRRSINTAKALRCSNVHFLAGKVPKGVPRNSLMPLYLRRLKWAAKESLPRHVNLLLEPISPFVSDAYFLNHYGTAVDVVNELECRNVKIQLDLFHFQQLHPKYDVVKWARVNQKAVGHIQIAQSPQRNEPHAKGDIDYGKILPALAEIFPDLYCGLEYKPSGATEAGLLAGKAAGPVFDYAASFL</sequence>
<protein>
    <recommendedName>
        <fullName evidence="5 7">Putative hydroxypyruvate isomerase</fullName>
        <ecNumber evidence="4 7">5.3.1.22</ecNumber>
    </recommendedName>
</protein>